<dbReference type="PANTHER" id="PTHR10357:SF179">
    <property type="entry name" value="NEUTRAL AND BASIC AMINO ACID TRANSPORT PROTEIN RBAT"/>
    <property type="match status" value="1"/>
</dbReference>
<sequence length="592" mass="68241">MFKSRYHIFLSLLAVTLISGEILDRGWWNHTVFYQIYPRSFMDSDDDGVGDLKGITNKLEHFVTSGVGAIWLSPINRSPMVDFGYDISDFKDVDKIFGTMTDFENLLTRAKALGLRIILDLVPNHTSDEHYWFKESINRTGKYEHYYIWADGKGKLPPNNWLSVFGGSAWEYNSIRNQWYLHQFHKKQPDLNYTNPEVQEEMKETILYWLRKGVDGFRVDAVPHLFETNYTLDEPTSGIEDDYEYDSLNHIFTTDQPETYNLVLSWRKILDEYAYQHNTSEKVMLIEAYATLENTIKYYNYGSIPFNFYFITNATDASDASVFKDIIESWMKAIPKGSIANWVMGNHDRNRTASRFPGMADQMTMLAMILPGVAVTYYGEEIGMVDKTDITWEETQDPLACNAGREKYQSRSRDPVRTPFQWHFQRNAGFSNANKTWLPIHENYTITNLIVEQYQNESHYKVYRALTTLRNTSDALKFGSLSVDVINNNILYILRKTSEEAVTLLINFSKDKQGKVDLTRVLTGFKNGVIKVASVGSKLRQNQTVELNNISIPPKVSIVFQAYPSSKAPAEYVASLQTIILALSFLIITLYK</sequence>
<organism evidence="9">
    <name type="scientific">Camponotus floridanus</name>
    <name type="common">Florida carpenter ant</name>
    <dbReference type="NCBI Taxonomy" id="104421"/>
    <lineage>
        <taxon>Eukaryota</taxon>
        <taxon>Metazoa</taxon>
        <taxon>Ecdysozoa</taxon>
        <taxon>Arthropoda</taxon>
        <taxon>Hexapoda</taxon>
        <taxon>Insecta</taxon>
        <taxon>Pterygota</taxon>
        <taxon>Neoptera</taxon>
        <taxon>Endopterygota</taxon>
        <taxon>Hymenoptera</taxon>
        <taxon>Apocrita</taxon>
        <taxon>Aculeata</taxon>
        <taxon>Formicoidea</taxon>
        <taxon>Formicidae</taxon>
        <taxon>Formicinae</taxon>
        <taxon>Camponotus</taxon>
    </lineage>
</organism>
<name>E2A8S6_CAMFO</name>
<dbReference type="GO" id="GO:0004558">
    <property type="term" value="F:alpha-1,4-glucosidase activity"/>
    <property type="evidence" value="ECO:0007669"/>
    <property type="project" value="UniProtKB-EC"/>
</dbReference>
<protein>
    <recommendedName>
        <fullName evidence="3">alpha-glucosidase</fullName>
        <ecNumber evidence="3">3.2.1.20</ecNumber>
    </recommendedName>
</protein>
<evidence type="ECO:0000256" key="2">
    <source>
        <dbReference type="ARBA" id="ARBA00008061"/>
    </source>
</evidence>
<evidence type="ECO:0000256" key="3">
    <source>
        <dbReference type="ARBA" id="ARBA00012741"/>
    </source>
</evidence>
<evidence type="ECO:0000313" key="8">
    <source>
        <dbReference type="EMBL" id="EFN70155.1"/>
    </source>
</evidence>
<evidence type="ECO:0000313" key="9">
    <source>
        <dbReference type="Proteomes" id="UP000000311"/>
    </source>
</evidence>
<keyword evidence="6" id="KW-0732">Signal</keyword>
<feature type="chain" id="PRO_5003156901" description="alpha-glucosidase" evidence="6">
    <location>
        <begin position="21"/>
        <end position="592"/>
    </location>
</feature>
<dbReference type="InterPro" id="IPR045857">
    <property type="entry name" value="O16G_dom_2"/>
</dbReference>
<comment type="catalytic activity">
    <reaction evidence="1">
        <text>Hydrolysis of terminal, non-reducing (1-&gt;4)-linked alpha-D-glucose residues with release of alpha-D-glucose.</text>
        <dbReference type="EC" id="3.2.1.20"/>
    </reaction>
</comment>
<dbReference type="FunCoup" id="E2A8S6">
    <property type="interactions" value="27"/>
</dbReference>
<dbReference type="InParanoid" id="E2A8S6"/>
<dbReference type="Gene3D" id="3.20.20.80">
    <property type="entry name" value="Glycosidases"/>
    <property type="match status" value="1"/>
</dbReference>
<evidence type="ECO:0000256" key="6">
    <source>
        <dbReference type="SAM" id="SignalP"/>
    </source>
</evidence>
<reference evidence="8 9" key="1">
    <citation type="journal article" date="2010" name="Science">
        <title>Genomic comparison of the ants Camponotus floridanus and Harpegnathos saltator.</title>
        <authorList>
            <person name="Bonasio R."/>
            <person name="Zhang G."/>
            <person name="Ye C."/>
            <person name="Mutti N.S."/>
            <person name="Fang X."/>
            <person name="Qin N."/>
            <person name="Donahue G."/>
            <person name="Yang P."/>
            <person name="Li Q."/>
            <person name="Li C."/>
            <person name="Zhang P."/>
            <person name="Huang Z."/>
            <person name="Berger S.L."/>
            <person name="Reinberg D."/>
            <person name="Wang J."/>
            <person name="Liebig J."/>
        </authorList>
    </citation>
    <scope>NUCLEOTIDE SEQUENCE [LARGE SCALE GENOMIC DNA]</scope>
    <source>
        <strain evidence="9">C129</strain>
    </source>
</reference>
<dbReference type="InterPro" id="IPR006047">
    <property type="entry name" value="GH13_cat_dom"/>
</dbReference>
<dbReference type="STRING" id="104421.E2A8S6"/>
<dbReference type="OMA" id="STYHYWA"/>
<gene>
    <name evidence="8" type="ORF">EAG_01472</name>
</gene>
<evidence type="ECO:0000256" key="4">
    <source>
        <dbReference type="ARBA" id="ARBA00023180"/>
    </source>
</evidence>
<dbReference type="PANTHER" id="PTHR10357">
    <property type="entry name" value="ALPHA-AMYLASE FAMILY MEMBER"/>
    <property type="match status" value="1"/>
</dbReference>
<dbReference type="Gene3D" id="2.60.40.1180">
    <property type="entry name" value="Golgi alpha-mannosidase II"/>
    <property type="match status" value="1"/>
</dbReference>
<keyword evidence="9" id="KW-1185">Reference proteome</keyword>
<evidence type="ECO:0000259" key="7">
    <source>
        <dbReference type="SMART" id="SM00642"/>
    </source>
</evidence>
<accession>E2A8S6</accession>
<dbReference type="OrthoDB" id="1740265at2759"/>
<dbReference type="FunFam" id="3.90.400.10:FF:000001">
    <property type="entry name" value="Maltase A3, isoform A"/>
    <property type="match status" value="1"/>
</dbReference>
<dbReference type="EMBL" id="GL437663">
    <property type="protein sequence ID" value="EFN70155.1"/>
    <property type="molecule type" value="Genomic_DNA"/>
</dbReference>
<dbReference type="SMART" id="SM00642">
    <property type="entry name" value="Aamy"/>
    <property type="match status" value="1"/>
</dbReference>
<dbReference type="Gene3D" id="3.90.400.10">
    <property type="entry name" value="Oligo-1,6-glucosidase, Domain 2"/>
    <property type="match status" value="1"/>
</dbReference>
<dbReference type="SUPFAM" id="SSF51445">
    <property type="entry name" value="(Trans)glycosidases"/>
    <property type="match status" value="1"/>
</dbReference>
<dbReference type="AlphaFoldDB" id="E2A8S6"/>
<comment type="similarity">
    <text evidence="2">Belongs to the glycosyl hydrolase 13 family.</text>
</comment>
<dbReference type="InterPro" id="IPR013780">
    <property type="entry name" value="Glyco_hydro_b"/>
</dbReference>
<keyword evidence="4" id="KW-0325">Glycoprotein</keyword>
<proteinExistence type="inferred from homology"/>
<dbReference type="CDD" id="cd11328">
    <property type="entry name" value="AmyAc_maltase"/>
    <property type="match status" value="1"/>
</dbReference>
<dbReference type="GO" id="GO:0005975">
    <property type="term" value="P:carbohydrate metabolic process"/>
    <property type="evidence" value="ECO:0007669"/>
    <property type="project" value="InterPro"/>
</dbReference>
<keyword evidence="5" id="KW-0326">Glycosidase</keyword>
<dbReference type="InterPro" id="IPR017853">
    <property type="entry name" value="GH"/>
</dbReference>
<feature type="domain" description="Glycosyl hydrolase family 13 catalytic" evidence="7">
    <location>
        <begin position="35"/>
        <end position="417"/>
    </location>
</feature>
<dbReference type="EC" id="3.2.1.20" evidence="3"/>
<dbReference type="Pfam" id="PF00128">
    <property type="entry name" value="Alpha-amylase"/>
    <property type="match status" value="1"/>
</dbReference>
<evidence type="ECO:0000256" key="5">
    <source>
        <dbReference type="ARBA" id="ARBA00023295"/>
    </source>
</evidence>
<dbReference type="Proteomes" id="UP000000311">
    <property type="component" value="Unassembled WGS sequence"/>
</dbReference>
<feature type="signal peptide" evidence="6">
    <location>
        <begin position="1"/>
        <end position="20"/>
    </location>
</feature>
<keyword evidence="5" id="KW-0378">Hydrolase</keyword>
<dbReference type="KEGG" id="cfo:109609893"/>
<evidence type="ECO:0000256" key="1">
    <source>
        <dbReference type="ARBA" id="ARBA00001657"/>
    </source>
</evidence>